<keyword evidence="2" id="KW-1133">Transmembrane helix</keyword>
<protein>
    <submittedName>
        <fullName evidence="4">GDSL-type esterase/lipase family protein</fullName>
    </submittedName>
</protein>
<gene>
    <name evidence="4" type="ORF">AAAT04_06655</name>
</gene>
<dbReference type="EMBL" id="JBBNFM010000003">
    <property type="protein sequence ID" value="MEQ2453727.1"/>
    <property type="molecule type" value="Genomic_DNA"/>
</dbReference>
<dbReference type="Pfam" id="PF13472">
    <property type="entry name" value="Lipase_GDSL_2"/>
    <property type="match status" value="1"/>
</dbReference>
<feature type="domain" description="SGNH hydrolase-type esterase" evidence="3">
    <location>
        <begin position="161"/>
        <end position="324"/>
    </location>
</feature>
<evidence type="ECO:0000256" key="1">
    <source>
        <dbReference type="SAM" id="MobiDB-lite"/>
    </source>
</evidence>
<feature type="region of interest" description="Disordered" evidence="1">
    <location>
        <begin position="59"/>
        <end position="127"/>
    </location>
</feature>
<dbReference type="Gene3D" id="3.40.50.1110">
    <property type="entry name" value="SGNH hydrolase"/>
    <property type="match status" value="1"/>
</dbReference>
<evidence type="ECO:0000313" key="4">
    <source>
        <dbReference type="EMBL" id="MEQ2453727.1"/>
    </source>
</evidence>
<reference evidence="4 5" key="1">
    <citation type="submission" date="2024-04" db="EMBL/GenBank/DDBJ databases">
        <title>Human intestinal bacterial collection.</title>
        <authorList>
            <person name="Pauvert C."/>
            <person name="Hitch T.C.A."/>
            <person name="Clavel T."/>
        </authorList>
    </citation>
    <scope>NUCLEOTIDE SEQUENCE [LARGE SCALE GENOMIC DNA]</scope>
    <source>
        <strain evidence="4 5">CLA-AA-H141</strain>
    </source>
</reference>
<feature type="compositionally biased region" description="Low complexity" evidence="1">
    <location>
        <begin position="100"/>
        <end position="116"/>
    </location>
</feature>
<keyword evidence="2" id="KW-0472">Membrane</keyword>
<proteinExistence type="predicted"/>
<keyword evidence="2" id="KW-0812">Transmembrane</keyword>
<dbReference type="RefSeq" id="WP_349115921.1">
    <property type="nucleotide sequence ID" value="NZ_JBBNFM010000003.1"/>
</dbReference>
<comment type="caution">
    <text evidence="4">The sequence shown here is derived from an EMBL/GenBank/DDBJ whole genome shotgun (WGS) entry which is preliminary data.</text>
</comment>
<dbReference type="InterPro" id="IPR036514">
    <property type="entry name" value="SGNH_hydro_sf"/>
</dbReference>
<feature type="transmembrane region" description="Helical" evidence="2">
    <location>
        <begin position="21"/>
        <end position="41"/>
    </location>
</feature>
<sequence>MNKRMDNEKRYSTRIKSERCDKIKISSVAAVFLVCSIAIFATRYRQDIWNFDRENGNDHQIENVATGSDASEEASEEKTTEKITTEAATTEKPTTEKVTTEAAETEETTTAASSEEGGSTVKYVNIEDPDTSSKGNDWYDKKLYTPGNVTDDAYFDTAVLIGDSRTEGLSLYTGMSNLDAFCSKGLNIEKVMTEPIVSTSDGMLTALEALKQKDYENIYISFGINELGWIYEDVFIEDYKAFIDAIREIQPNATIYVENILPVSKALSDEDEIYNNSNIKAFNKLLKRMCKDYGDIIYLDVASSVTVDGVLPADASTDGRHCNQEYCEKWLDYIRQNVYIKK</sequence>
<dbReference type="SUPFAM" id="SSF52266">
    <property type="entry name" value="SGNH hydrolase"/>
    <property type="match status" value="1"/>
</dbReference>
<accession>A0ABV1EGM4</accession>
<dbReference type="InterPro" id="IPR013830">
    <property type="entry name" value="SGNH_hydro"/>
</dbReference>
<organism evidence="4 5">
    <name type="scientific">Coprococcus ammoniilyticus</name>
    <dbReference type="NCBI Taxonomy" id="2981785"/>
    <lineage>
        <taxon>Bacteria</taxon>
        <taxon>Bacillati</taxon>
        <taxon>Bacillota</taxon>
        <taxon>Clostridia</taxon>
        <taxon>Lachnospirales</taxon>
        <taxon>Lachnospiraceae</taxon>
        <taxon>Coprococcus</taxon>
    </lineage>
</organism>
<dbReference type="Proteomes" id="UP001482186">
    <property type="component" value="Unassembled WGS sequence"/>
</dbReference>
<name>A0ABV1EGM4_9FIRM</name>
<keyword evidence="5" id="KW-1185">Reference proteome</keyword>
<evidence type="ECO:0000256" key="2">
    <source>
        <dbReference type="SAM" id="Phobius"/>
    </source>
</evidence>
<evidence type="ECO:0000259" key="3">
    <source>
        <dbReference type="Pfam" id="PF13472"/>
    </source>
</evidence>
<evidence type="ECO:0000313" key="5">
    <source>
        <dbReference type="Proteomes" id="UP001482186"/>
    </source>
</evidence>